<dbReference type="RefSeq" id="WP_110031630.1">
    <property type="nucleotide sequence ID" value="NZ_QGTR01000002.1"/>
</dbReference>
<organism evidence="7 8">
    <name type="scientific">Hoeflea marina</name>
    <dbReference type="NCBI Taxonomy" id="274592"/>
    <lineage>
        <taxon>Bacteria</taxon>
        <taxon>Pseudomonadati</taxon>
        <taxon>Pseudomonadota</taxon>
        <taxon>Alphaproteobacteria</taxon>
        <taxon>Hyphomicrobiales</taxon>
        <taxon>Rhizobiaceae</taxon>
        <taxon>Hoeflea</taxon>
    </lineage>
</organism>
<dbReference type="CDD" id="cd06662">
    <property type="entry name" value="SURF1"/>
    <property type="match status" value="1"/>
</dbReference>
<dbReference type="PANTHER" id="PTHR23427:SF2">
    <property type="entry name" value="SURFEIT LOCUS PROTEIN 1"/>
    <property type="match status" value="1"/>
</dbReference>
<keyword evidence="5 6" id="KW-0472">Membrane</keyword>
<feature type="transmembrane region" description="Helical" evidence="6">
    <location>
        <begin position="16"/>
        <end position="34"/>
    </location>
</feature>
<keyword evidence="3 6" id="KW-0812">Transmembrane</keyword>
<evidence type="ECO:0000313" key="7">
    <source>
        <dbReference type="EMBL" id="PWW01877.1"/>
    </source>
</evidence>
<keyword evidence="4 6" id="KW-1133">Transmembrane helix</keyword>
<dbReference type="InterPro" id="IPR045214">
    <property type="entry name" value="Surf1/Surf4"/>
</dbReference>
<proteinExistence type="inferred from homology"/>
<accession>A0A317PM92</accession>
<evidence type="ECO:0000313" key="8">
    <source>
        <dbReference type="Proteomes" id="UP000246352"/>
    </source>
</evidence>
<comment type="similarity">
    <text evidence="2 6">Belongs to the SURF1 family.</text>
</comment>
<evidence type="ECO:0000256" key="2">
    <source>
        <dbReference type="ARBA" id="ARBA00007165"/>
    </source>
</evidence>
<gene>
    <name evidence="7" type="ORF">DFR52_102541</name>
</gene>
<dbReference type="AlphaFoldDB" id="A0A317PM92"/>
<evidence type="ECO:0000256" key="1">
    <source>
        <dbReference type="ARBA" id="ARBA00004370"/>
    </source>
</evidence>
<dbReference type="InterPro" id="IPR002994">
    <property type="entry name" value="Surf1/Shy1"/>
</dbReference>
<name>A0A317PM92_9HYPH</name>
<evidence type="ECO:0000256" key="5">
    <source>
        <dbReference type="ARBA" id="ARBA00023136"/>
    </source>
</evidence>
<dbReference type="GO" id="GO:0005886">
    <property type="term" value="C:plasma membrane"/>
    <property type="evidence" value="ECO:0007669"/>
    <property type="project" value="UniProtKB-SubCell"/>
</dbReference>
<dbReference type="Proteomes" id="UP000246352">
    <property type="component" value="Unassembled WGS sequence"/>
</dbReference>
<evidence type="ECO:0000256" key="6">
    <source>
        <dbReference type="RuleBase" id="RU363076"/>
    </source>
</evidence>
<dbReference type="PROSITE" id="PS50895">
    <property type="entry name" value="SURF1"/>
    <property type="match status" value="1"/>
</dbReference>
<sequence length="253" mass="27474">MADRVVRTGPRRPGPVAVIVVLALFGVLVTLGTWQVQRLAWKEGLLATIAERMAAGPVPLDDVIAIREEGGDIEYRPTRVKGRFLHEREQFFFATLDGATGYHVYTPLERADGSVIFVNRGFVGVDSKDPASRQDGEMEGEVTVTGLARNRLDGRPSMMVPDNDPAKNIFFWKDLDAMAKNAGIDRSDGKLIDFFVDADATPNPGGLPVGGVTIINMPNSHLQYAVTWYGLALALLAVSAVVLFRKPGVPDAD</sequence>
<keyword evidence="6" id="KW-1003">Cell membrane</keyword>
<comment type="subcellular location">
    <subcellularLocation>
        <location evidence="6">Cell membrane</location>
        <topology evidence="6">Multi-pass membrane protein</topology>
    </subcellularLocation>
    <subcellularLocation>
        <location evidence="1">Membrane</location>
    </subcellularLocation>
</comment>
<evidence type="ECO:0000256" key="4">
    <source>
        <dbReference type="ARBA" id="ARBA00022989"/>
    </source>
</evidence>
<keyword evidence="8" id="KW-1185">Reference proteome</keyword>
<dbReference type="OrthoDB" id="6079986at2"/>
<comment type="caution">
    <text evidence="7">The sequence shown here is derived from an EMBL/GenBank/DDBJ whole genome shotgun (WGS) entry which is preliminary data.</text>
</comment>
<evidence type="ECO:0000256" key="3">
    <source>
        <dbReference type="ARBA" id="ARBA00022692"/>
    </source>
</evidence>
<dbReference type="Pfam" id="PF02104">
    <property type="entry name" value="SURF1"/>
    <property type="match status" value="1"/>
</dbReference>
<protein>
    <recommendedName>
        <fullName evidence="6">SURF1-like protein</fullName>
    </recommendedName>
</protein>
<dbReference type="PANTHER" id="PTHR23427">
    <property type="entry name" value="SURFEIT LOCUS PROTEIN"/>
    <property type="match status" value="1"/>
</dbReference>
<feature type="transmembrane region" description="Helical" evidence="6">
    <location>
        <begin position="226"/>
        <end position="244"/>
    </location>
</feature>
<reference evidence="7 8" key="1">
    <citation type="submission" date="2018-05" db="EMBL/GenBank/DDBJ databases">
        <title>Genomic Encyclopedia of Type Strains, Phase IV (KMG-IV): sequencing the most valuable type-strain genomes for metagenomic binning, comparative biology and taxonomic classification.</title>
        <authorList>
            <person name="Goeker M."/>
        </authorList>
    </citation>
    <scope>NUCLEOTIDE SEQUENCE [LARGE SCALE GENOMIC DNA]</scope>
    <source>
        <strain evidence="7 8">DSM 16791</strain>
    </source>
</reference>
<dbReference type="EMBL" id="QGTR01000002">
    <property type="protein sequence ID" value="PWW01877.1"/>
    <property type="molecule type" value="Genomic_DNA"/>
</dbReference>